<dbReference type="WBParaSite" id="SCUD_0000966601-mRNA-1">
    <property type="protein sequence ID" value="SCUD_0000966601-mRNA-1"/>
    <property type="gene ID" value="SCUD_0000966601"/>
</dbReference>
<organism evidence="6">
    <name type="scientific">Schistosoma curassoni</name>
    <dbReference type="NCBI Taxonomy" id="6186"/>
    <lineage>
        <taxon>Eukaryota</taxon>
        <taxon>Metazoa</taxon>
        <taxon>Spiralia</taxon>
        <taxon>Lophotrochozoa</taxon>
        <taxon>Platyhelminthes</taxon>
        <taxon>Trematoda</taxon>
        <taxon>Digenea</taxon>
        <taxon>Strigeidida</taxon>
        <taxon>Schistosomatoidea</taxon>
        <taxon>Schistosomatidae</taxon>
        <taxon>Schistosoma</taxon>
    </lineage>
</organism>
<feature type="coiled-coil region" evidence="3">
    <location>
        <begin position="18"/>
        <end position="52"/>
    </location>
</feature>
<dbReference type="PROSITE" id="PS51125">
    <property type="entry name" value="NHL"/>
    <property type="match status" value="1"/>
</dbReference>
<reference evidence="6" key="1">
    <citation type="submission" date="2016-06" db="UniProtKB">
        <authorList>
            <consortium name="WormBaseParasite"/>
        </authorList>
    </citation>
    <scope>IDENTIFICATION</scope>
</reference>
<name>A0A183K3U8_9TREM</name>
<dbReference type="Proteomes" id="UP000279833">
    <property type="component" value="Unassembled WGS sequence"/>
</dbReference>
<evidence type="ECO:0000313" key="6">
    <source>
        <dbReference type="WBParaSite" id="SCUD_0000966601-mRNA-1"/>
    </source>
</evidence>
<evidence type="ECO:0000256" key="2">
    <source>
        <dbReference type="PROSITE-ProRule" id="PRU00504"/>
    </source>
</evidence>
<dbReference type="EMBL" id="UZAK01033351">
    <property type="protein sequence ID" value="VDP36523.1"/>
    <property type="molecule type" value="Genomic_DNA"/>
</dbReference>
<accession>A0A183K3U8</accession>
<dbReference type="AlphaFoldDB" id="A0A183K3U8"/>
<dbReference type="STRING" id="6186.A0A183K3U8"/>
<evidence type="ECO:0000313" key="5">
    <source>
        <dbReference type="Proteomes" id="UP000279833"/>
    </source>
</evidence>
<keyword evidence="1" id="KW-0677">Repeat</keyword>
<keyword evidence="5" id="KW-1185">Reference proteome</keyword>
<evidence type="ECO:0000256" key="3">
    <source>
        <dbReference type="SAM" id="Coils"/>
    </source>
</evidence>
<dbReference type="InterPro" id="IPR001258">
    <property type="entry name" value="NHL_repeat"/>
</dbReference>
<protein>
    <submittedName>
        <fullName evidence="6">Bacillus transposase protein</fullName>
    </submittedName>
</protein>
<gene>
    <name evidence="4" type="ORF">SCUD_LOCUS9666</name>
</gene>
<keyword evidence="3" id="KW-0175">Coiled coil</keyword>
<feature type="repeat" description="NHL" evidence="2">
    <location>
        <begin position="284"/>
        <end position="309"/>
    </location>
</feature>
<evidence type="ECO:0000256" key="1">
    <source>
        <dbReference type="ARBA" id="ARBA00022737"/>
    </source>
</evidence>
<sequence length="309" mass="35610">MIIKDYLRHVIKYGHELAETELNITNQIQNRAEQLKNEIDQIANKLTNQIDKEIGNEMKLIDQCAGSLYPLIAQCEVACRYANALKDFGRPEEVLFCFDQVNEQLSYLGQKKIEYLGARIKTYFKNGGYSYCEDGVETKSQTFNSSYLFGSIESEKIAEEFSKNEIINRSAIHKQNELKLELSNIYLNPDQISVGVNTSPRELETLTSYHEDNRFNINDNELNLLISGNRFKTNESFLTLRNGYTSDNMKQKSMIKEQYNLSKCQVTNELEFDARVSTDLRDVWPTGLVVNQSNGDIYVVDRDNSRIKV</sequence>
<reference evidence="4 5" key="2">
    <citation type="submission" date="2018-11" db="EMBL/GenBank/DDBJ databases">
        <authorList>
            <consortium name="Pathogen Informatics"/>
        </authorList>
    </citation>
    <scope>NUCLEOTIDE SEQUENCE [LARGE SCALE GENOMIC DNA]</scope>
    <source>
        <strain evidence="4">Dakar</strain>
        <strain evidence="5">Dakar, Senegal</strain>
    </source>
</reference>
<dbReference type="Pfam" id="PF01436">
    <property type="entry name" value="NHL"/>
    <property type="match status" value="1"/>
</dbReference>
<proteinExistence type="predicted"/>
<evidence type="ECO:0000313" key="4">
    <source>
        <dbReference type="EMBL" id="VDP36523.1"/>
    </source>
</evidence>